<proteinExistence type="predicted"/>
<comment type="caution">
    <text evidence="3">The sequence shown here is derived from an EMBL/GenBank/DDBJ whole genome shotgun (WGS) entry which is preliminary data.</text>
</comment>
<dbReference type="OrthoDB" id="5898259at2759"/>
<dbReference type="InterPro" id="IPR035940">
    <property type="entry name" value="CAP_sf"/>
</dbReference>
<dbReference type="SUPFAM" id="SSF55797">
    <property type="entry name" value="PR-1-like"/>
    <property type="match status" value="1"/>
</dbReference>
<dbReference type="Gene3D" id="3.40.33.10">
    <property type="entry name" value="CAP"/>
    <property type="match status" value="1"/>
</dbReference>
<feature type="non-terminal residue" evidence="3">
    <location>
        <position position="139"/>
    </location>
</feature>
<feature type="chain" id="PRO_5016613652" evidence="1">
    <location>
        <begin position="20"/>
        <end position="139"/>
    </location>
</feature>
<evidence type="ECO:0000256" key="1">
    <source>
        <dbReference type="SAM" id="SignalP"/>
    </source>
</evidence>
<dbReference type="AlphaFoldDB" id="A0A368GBJ7"/>
<dbReference type="Proteomes" id="UP000252519">
    <property type="component" value="Unassembled WGS sequence"/>
</dbReference>
<evidence type="ECO:0000313" key="3">
    <source>
        <dbReference type="EMBL" id="RCN41776.1"/>
    </source>
</evidence>
<evidence type="ECO:0000313" key="4">
    <source>
        <dbReference type="Proteomes" id="UP000252519"/>
    </source>
</evidence>
<feature type="domain" description="SCP" evidence="2">
    <location>
        <begin position="43"/>
        <end position="139"/>
    </location>
</feature>
<sequence length="139" mass="15757">MFFSVRAILFLCVDSLIAAGENCVGGTLTPEVREQIVNFHKEKKRSLEWDCDLEREADSAFEKLVDGEVDTSKLKVLGRVSDYAHLSSGNITTDVDKALYYWSSRNDLESYSNIMNPENMKVGCAYKFFKPLGHLVCIY</sequence>
<dbReference type="EMBL" id="JOJR01000222">
    <property type="protein sequence ID" value="RCN41776.1"/>
    <property type="molecule type" value="Genomic_DNA"/>
</dbReference>
<name>A0A368GBJ7_ANCCA</name>
<dbReference type="Pfam" id="PF00188">
    <property type="entry name" value="CAP"/>
    <property type="match status" value="1"/>
</dbReference>
<keyword evidence="4" id="KW-1185">Reference proteome</keyword>
<dbReference type="InterPro" id="IPR014044">
    <property type="entry name" value="CAP_dom"/>
</dbReference>
<protein>
    <submittedName>
        <fullName evidence="3">SCP-like protein</fullName>
    </submittedName>
</protein>
<reference evidence="3 4" key="1">
    <citation type="submission" date="2014-10" db="EMBL/GenBank/DDBJ databases">
        <title>Draft genome of the hookworm Ancylostoma caninum.</title>
        <authorList>
            <person name="Mitreva M."/>
        </authorList>
    </citation>
    <scope>NUCLEOTIDE SEQUENCE [LARGE SCALE GENOMIC DNA]</scope>
    <source>
        <strain evidence="3 4">Baltimore</strain>
    </source>
</reference>
<evidence type="ECO:0000259" key="2">
    <source>
        <dbReference type="Pfam" id="PF00188"/>
    </source>
</evidence>
<organism evidence="3 4">
    <name type="scientific">Ancylostoma caninum</name>
    <name type="common">Dog hookworm</name>
    <dbReference type="NCBI Taxonomy" id="29170"/>
    <lineage>
        <taxon>Eukaryota</taxon>
        <taxon>Metazoa</taxon>
        <taxon>Ecdysozoa</taxon>
        <taxon>Nematoda</taxon>
        <taxon>Chromadorea</taxon>
        <taxon>Rhabditida</taxon>
        <taxon>Rhabditina</taxon>
        <taxon>Rhabditomorpha</taxon>
        <taxon>Strongyloidea</taxon>
        <taxon>Ancylostomatidae</taxon>
        <taxon>Ancylostomatinae</taxon>
        <taxon>Ancylostoma</taxon>
    </lineage>
</organism>
<keyword evidence="1" id="KW-0732">Signal</keyword>
<accession>A0A368GBJ7</accession>
<gene>
    <name evidence="3" type="ORF">ANCCAN_12262</name>
</gene>
<feature type="signal peptide" evidence="1">
    <location>
        <begin position="1"/>
        <end position="19"/>
    </location>
</feature>